<gene>
    <name evidence="2" type="ORF">B1B05_04360</name>
</gene>
<organism evidence="2 3">
    <name type="scientific">Domibacillus enclensis</name>
    <dbReference type="NCBI Taxonomy" id="1017273"/>
    <lineage>
        <taxon>Bacteria</taxon>
        <taxon>Bacillati</taxon>
        <taxon>Bacillota</taxon>
        <taxon>Bacilli</taxon>
        <taxon>Bacillales</taxon>
        <taxon>Bacillaceae</taxon>
        <taxon>Domibacillus</taxon>
    </lineage>
</organism>
<protein>
    <submittedName>
        <fullName evidence="2">Uncharacterized protein</fullName>
    </submittedName>
</protein>
<name>A0ABX4EB65_9BACI</name>
<feature type="region of interest" description="Disordered" evidence="1">
    <location>
        <begin position="1"/>
        <end position="30"/>
    </location>
</feature>
<accession>A0ABX4EB65</accession>
<evidence type="ECO:0000256" key="1">
    <source>
        <dbReference type="SAM" id="MobiDB-lite"/>
    </source>
</evidence>
<feature type="compositionally biased region" description="Polar residues" evidence="1">
    <location>
        <begin position="10"/>
        <end position="22"/>
    </location>
</feature>
<evidence type="ECO:0000313" key="3">
    <source>
        <dbReference type="Proteomes" id="UP000215545"/>
    </source>
</evidence>
<comment type="caution">
    <text evidence="2">The sequence shown here is derived from an EMBL/GenBank/DDBJ whole genome shotgun (WGS) entry which is preliminary data.</text>
</comment>
<keyword evidence="3" id="KW-1185">Reference proteome</keyword>
<evidence type="ECO:0000313" key="2">
    <source>
        <dbReference type="EMBL" id="OXS79017.1"/>
    </source>
</evidence>
<proteinExistence type="predicted"/>
<sequence>MRSGFGAPATKTSSPLASQKSGAGSPEPLNVLFQEKEESRLSDIQLLGYNGCPHCSTLISFNK</sequence>
<dbReference type="EMBL" id="MWSK01000002">
    <property type="protein sequence ID" value="OXS79017.1"/>
    <property type="molecule type" value="Genomic_DNA"/>
</dbReference>
<reference evidence="3" key="1">
    <citation type="submission" date="2017-03" db="EMBL/GenBank/DDBJ databases">
        <title>Bacillus sp. V-88(T) DSM27956, whole genome shotgun sequencing project.</title>
        <authorList>
            <person name="Dastager S.G."/>
            <person name="Neurgaonkar P.S."/>
            <person name="Dharne M.S."/>
        </authorList>
    </citation>
    <scope>NUCLEOTIDE SEQUENCE [LARGE SCALE GENOMIC DNA]</scope>
    <source>
        <strain evidence="3">DSM 25145</strain>
    </source>
</reference>
<dbReference type="Proteomes" id="UP000215545">
    <property type="component" value="Unassembled WGS sequence"/>
</dbReference>